<reference evidence="1 2" key="1">
    <citation type="journal article" date="2015" name="Genome Biol. Evol.">
        <title>Characterization of Three Mycobacterium spp. with Potential Use in Bioremediation by Genome Sequencing and Comparative Genomics.</title>
        <authorList>
            <person name="Das S."/>
            <person name="Pettersson B.M."/>
            <person name="Behra P.R."/>
            <person name="Ramesh M."/>
            <person name="Dasgupta S."/>
            <person name="Bhattacharya A."/>
            <person name="Kirsebom L.A."/>
        </authorList>
    </citation>
    <scope>NUCLEOTIDE SEQUENCE [LARGE SCALE GENOMIC DNA]</scope>
    <source>
        <strain evidence="1 2">DSM 44075</strain>
    </source>
</reference>
<organism evidence="1 2">
    <name type="scientific">Mycolicibacterium obuense</name>
    <dbReference type="NCBI Taxonomy" id="1807"/>
    <lineage>
        <taxon>Bacteria</taxon>
        <taxon>Bacillati</taxon>
        <taxon>Actinomycetota</taxon>
        <taxon>Actinomycetes</taxon>
        <taxon>Mycobacteriales</taxon>
        <taxon>Mycobacteriaceae</taxon>
        <taxon>Mycolicibacterium</taxon>
    </lineage>
</organism>
<dbReference type="AntiFam" id="ANF00178">
    <property type="entry name" value="Shadow ORF (opposite dhbF)"/>
</dbReference>
<gene>
    <name evidence="1" type="ORF">MOBUDSM44075_04232</name>
</gene>
<comment type="caution">
    <text evidence="1">The sequence shown here is derived from an EMBL/GenBank/DDBJ whole genome shotgun (WGS) entry which is preliminary data.</text>
</comment>
<sequence length="154" mass="16156">MLVPADGESEQSGVVVGVAVVGDEDVEQRVAAGNPRRVQRVDDAVEGQIGVGERGEIRCADAGEQFGEGGVARHIGAQHHGVDEQTDELAQHGVVAAGDRRTDDEVATAAQPVKESGDRGVEHHQHARLLIGGHTTQRRDALGIERQIHCAAGA</sequence>
<protein>
    <submittedName>
        <fullName evidence="1">Uncharacterized protein</fullName>
    </submittedName>
</protein>
<evidence type="ECO:0000313" key="2">
    <source>
        <dbReference type="Proteomes" id="UP000036313"/>
    </source>
</evidence>
<name>A0A0J6VNU5_9MYCO</name>
<dbReference type="Proteomes" id="UP000036313">
    <property type="component" value="Unassembled WGS sequence"/>
</dbReference>
<evidence type="ECO:0000313" key="1">
    <source>
        <dbReference type="EMBL" id="KMO71133.1"/>
    </source>
</evidence>
<dbReference type="EMBL" id="JYNU01000047">
    <property type="protein sequence ID" value="KMO71133.1"/>
    <property type="molecule type" value="Genomic_DNA"/>
</dbReference>
<dbReference type="AlphaFoldDB" id="A0A0J6VNU5"/>
<proteinExistence type="predicted"/>
<accession>A0A0J6VNU5</accession>